<dbReference type="RefSeq" id="WP_092772523.1">
    <property type="nucleotide sequence ID" value="NZ_FOHS01000003.1"/>
</dbReference>
<name>A0A1I0H7P9_9BACT</name>
<evidence type="ECO:0000256" key="1">
    <source>
        <dbReference type="SAM" id="SignalP"/>
    </source>
</evidence>
<organism evidence="2 3">
    <name type="scientific">Hymenobacter actinosclerus</name>
    <dbReference type="NCBI Taxonomy" id="82805"/>
    <lineage>
        <taxon>Bacteria</taxon>
        <taxon>Pseudomonadati</taxon>
        <taxon>Bacteroidota</taxon>
        <taxon>Cytophagia</taxon>
        <taxon>Cytophagales</taxon>
        <taxon>Hymenobacteraceae</taxon>
        <taxon>Hymenobacter</taxon>
    </lineage>
</organism>
<dbReference type="Proteomes" id="UP000198697">
    <property type="component" value="Unassembled WGS sequence"/>
</dbReference>
<dbReference type="STRING" id="82805.SAMN04487998_2795"/>
<dbReference type="OrthoDB" id="1111796at2"/>
<dbReference type="AlphaFoldDB" id="A0A1I0H7P9"/>
<dbReference type="EMBL" id="FOHS01000003">
    <property type="protein sequence ID" value="SET79728.1"/>
    <property type="molecule type" value="Genomic_DNA"/>
</dbReference>
<proteinExistence type="predicted"/>
<feature type="chain" id="PRO_5011605960" evidence="1">
    <location>
        <begin position="31"/>
        <end position="403"/>
    </location>
</feature>
<protein>
    <submittedName>
        <fullName evidence="2">Uncharacterized protein</fullName>
    </submittedName>
</protein>
<evidence type="ECO:0000313" key="2">
    <source>
        <dbReference type="EMBL" id="SET79728.1"/>
    </source>
</evidence>
<feature type="signal peptide" evidence="1">
    <location>
        <begin position="1"/>
        <end position="30"/>
    </location>
</feature>
<accession>A0A1I0H7P9</accession>
<reference evidence="3" key="1">
    <citation type="submission" date="2016-10" db="EMBL/GenBank/DDBJ databases">
        <authorList>
            <person name="Varghese N."/>
            <person name="Submissions S."/>
        </authorList>
    </citation>
    <scope>NUCLEOTIDE SEQUENCE [LARGE SCALE GENOMIC DNA]</scope>
    <source>
        <strain evidence="3">DSM 15310</strain>
    </source>
</reference>
<keyword evidence="1" id="KW-0732">Signal</keyword>
<evidence type="ECO:0000313" key="3">
    <source>
        <dbReference type="Proteomes" id="UP000198697"/>
    </source>
</evidence>
<sequence length="403" mass="45223">MLKFLENRPACRPLILTLLAALGTAATAQAQLDNRAFTAAAPGAPRPTASLLGPAQVPADSGTPAAGELRLSVRAFTFFKDNEYFNSIADGYTLFGTQLNPQLAYNPTANLRLEGGVLLWKDFGTARLRQVRPTFRATYTKGPHEITLGNIRPHLNHGYIEPLVNFERVMLRPLEEGLQYRYRGSRLALLDVWVDWQRQQYRYSNFQEEIAGGLSATLRLTPEGSPLLLTLPVQFTATHRGGQIDTVDRPLQTLFNGATGLEARYQLPGRQTALRLQAYGVGFYDKSFTYELPYRRGAGLYLNATAETRYLNVMLSYWQGQRFLSPLGGDLYQAASRTVSNPGYVEPHRQLLLLRLLRDFSLGDAAALTVRAEPVYDFKQKTTDFSFGVYLNFRQEWLLGKVK</sequence>
<gene>
    <name evidence="2" type="ORF">SAMN04487998_2795</name>
</gene>
<keyword evidence="3" id="KW-1185">Reference proteome</keyword>